<dbReference type="EMBL" id="JAIFRP010004872">
    <property type="protein sequence ID" value="KAK2574795.1"/>
    <property type="molecule type" value="Genomic_DNA"/>
</dbReference>
<organism evidence="2 3">
    <name type="scientific">Odynerus spinipes</name>
    <dbReference type="NCBI Taxonomy" id="1348599"/>
    <lineage>
        <taxon>Eukaryota</taxon>
        <taxon>Metazoa</taxon>
        <taxon>Ecdysozoa</taxon>
        <taxon>Arthropoda</taxon>
        <taxon>Hexapoda</taxon>
        <taxon>Insecta</taxon>
        <taxon>Pterygota</taxon>
        <taxon>Neoptera</taxon>
        <taxon>Endopterygota</taxon>
        <taxon>Hymenoptera</taxon>
        <taxon>Apocrita</taxon>
        <taxon>Aculeata</taxon>
        <taxon>Vespoidea</taxon>
        <taxon>Vespidae</taxon>
        <taxon>Eumeninae</taxon>
        <taxon>Odynerus</taxon>
    </lineage>
</organism>
<sequence>MIIIVGKILIVDVTIRNSLAEIAFVVWWWVTVIGLVVVFVTAVWLVVQNLVAIEVVVGRVFASIGLVGVGASDNVDDSFNVRSGSSGGRRLLTIWTMLISGRIIRTMRFAMPMWTRRIRRLTMRLTRK</sequence>
<dbReference type="AlphaFoldDB" id="A0AAD9R8H6"/>
<keyword evidence="1" id="KW-1133">Transmembrane helix</keyword>
<feature type="transmembrane region" description="Helical" evidence="1">
    <location>
        <begin position="26"/>
        <end position="46"/>
    </location>
</feature>
<keyword evidence="1" id="KW-0472">Membrane</keyword>
<accession>A0AAD9R8H6</accession>
<evidence type="ECO:0000313" key="3">
    <source>
        <dbReference type="Proteomes" id="UP001258017"/>
    </source>
</evidence>
<gene>
    <name evidence="2" type="ORF">KPH14_013126</name>
</gene>
<comment type="caution">
    <text evidence="2">The sequence shown here is derived from an EMBL/GenBank/DDBJ whole genome shotgun (WGS) entry which is preliminary data.</text>
</comment>
<evidence type="ECO:0000313" key="2">
    <source>
        <dbReference type="EMBL" id="KAK2574795.1"/>
    </source>
</evidence>
<reference evidence="2" key="2">
    <citation type="journal article" date="2023" name="Commun. Biol.">
        <title>Intrasexual cuticular hydrocarbon dimorphism in a wasp sheds light on hydrocarbon biosynthesis genes in Hymenoptera.</title>
        <authorList>
            <person name="Moris V.C."/>
            <person name="Podsiadlowski L."/>
            <person name="Martin S."/>
            <person name="Oeyen J.P."/>
            <person name="Donath A."/>
            <person name="Petersen M."/>
            <person name="Wilbrandt J."/>
            <person name="Misof B."/>
            <person name="Liedtke D."/>
            <person name="Thamm M."/>
            <person name="Scheiner R."/>
            <person name="Schmitt T."/>
            <person name="Niehuis O."/>
        </authorList>
    </citation>
    <scope>NUCLEOTIDE SEQUENCE</scope>
    <source>
        <strain evidence="2">GBR_01_08_01A</strain>
    </source>
</reference>
<proteinExistence type="predicted"/>
<feature type="transmembrane region" description="Helical" evidence="1">
    <location>
        <begin position="91"/>
        <end position="111"/>
    </location>
</feature>
<keyword evidence="3" id="KW-1185">Reference proteome</keyword>
<feature type="transmembrane region" description="Helical" evidence="1">
    <location>
        <begin position="51"/>
        <end position="71"/>
    </location>
</feature>
<protein>
    <submittedName>
        <fullName evidence="2">Uncharacterized protein</fullName>
    </submittedName>
</protein>
<dbReference type="Proteomes" id="UP001258017">
    <property type="component" value="Unassembled WGS sequence"/>
</dbReference>
<keyword evidence="1" id="KW-0812">Transmembrane</keyword>
<name>A0AAD9R8H6_9HYME</name>
<evidence type="ECO:0000256" key="1">
    <source>
        <dbReference type="SAM" id="Phobius"/>
    </source>
</evidence>
<reference evidence="2" key="1">
    <citation type="submission" date="2021-08" db="EMBL/GenBank/DDBJ databases">
        <authorList>
            <person name="Misof B."/>
            <person name="Oliver O."/>
            <person name="Podsiadlowski L."/>
            <person name="Donath A."/>
            <person name="Peters R."/>
            <person name="Mayer C."/>
            <person name="Rust J."/>
            <person name="Gunkel S."/>
            <person name="Lesny P."/>
            <person name="Martin S."/>
            <person name="Oeyen J.P."/>
            <person name="Petersen M."/>
            <person name="Panagiotis P."/>
            <person name="Wilbrandt J."/>
            <person name="Tanja T."/>
        </authorList>
    </citation>
    <scope>NUCLEOTIDE SEQUENCE</scope>
    <source>
        <strain evidence="2">GBR_01_08_01A</strain>
        <tissue evidence="2">Thorax + abdomen</tissue>
    </source>
</reference>